<dbReference type="Pfam" id="PF03129">
    <property type="entry name" value="HGTP_anticodon"/>
    <property type="match status" value="1"/>
</dbReference>
<keyword evidence="5" id="KW-0067">ATP-binding</keyword>
<dbReference type="Pfam" id="PF13393">
    <property type="entry name" value="tRNA-synt_His"/>
    <property type="match status" value="1"/>
</dbReference>
<dbReference type="Proteomes" id="UP001189624">
    <property type="component" value="Chromosome 1"/>
</dbReference>
<keyword evidence="4" id="KW-0547">Nucleotide-binding</keyword>
<organism evidence="12 13">
    <name type="scientific">Sphenostylis stenocarpa</name>
    <dbReference type="NCBI Taxonomy" id="92480"/>
    <lineage>
        <taxon>Eukaryota</taxon>
        <taxon>Viridiplantae</taxon>
        <taxon>Streptophyta</taxon>
        <taxon>Embryophyta</taxon>
        <taxon>Tracheophyta</taxon>
        <taxon>Spermatophyta</taxon>
        <taxon>Magnoliopsida</taxon>
        <taxon>eudicotyledons</taxon>
        <taxon>Gunneridae</taxon>
        <taxon>Pentapetalae</taxon>
        <taxon>rosids</taxon>
        <taxon>fabids</taxon>
        <taxon>Fabales</taxon>
        <taxon>Fabaceae</taxon>
        <taxon>Papilionoideae</taxon>
        <taxon>50 kb inversion clade</taxon>
        <taxon>NPAAA clade</taxon>
        <taxon>indigoferoid/millettioid clade</taxon>
        <taxon>Phaseoleae</taxon>
        <taxon>Sphenostylis</taxon>
    </lineage>
</organism>
<dbReference type="PANTHER" id="PTHR43707">
    <property type="entry name" value="HISTIDYL-TRNA SYNTHETASE"/>
    <property type="match status" value="1"/>
</dbReference>
<evidence type="ECO:0000256" key="2">
    <source>
        <dbReference type="ARBA" id="ARBA00012815"/>
    </source>
</evidence>
<evidence type="ECO:0000256" key="3">
    <source>
        <dbReference type="ARBA" id="ARBA00022598"/>
    </source>
</evidence>
<feature type="domain" description="Aminoacyl-transfer RNA synthetases class-II family profile" evidence="11">
    <location>
        <begin position="89"/>
        <end position="640"/>
    </location>
</feature>
<dbReference type="EMBL" id="OY731398">
    <property type="protein sequence ID" value="CAJ1892562.1"/>
    <property type="molecule type" value="Genomic_DNA"/>
</dbReference>
<keyword evidence="7" id="KW-0030">Aminoacyl-tRNA synthetase</keyword>
<dbReference type="InterPro" id="IPR004516">
    <property type="entry name" value="HisRS/HisZ"/>
</dbReference>
<proteinExistence type="inferred from homology"/>
<evidence type="ECO:0000256" key="10">
    <source>
        <dbReference type="SAM" id="MobiDB-lite"/>
    </source>
</evidence>
<dbReference type="GO" id="GO:0006427">
    <property type="term" value="P:histidyl-tRNA aminoacylation"/>
    <property type="evidence" value="ECO:0007669"/>
    <property type="project" value="TreeGrafter"/>
</dbReference>
<evidence type="ECO:0000259" key="11">
    <source>
        <dbReference type="PROSITE" id="PS50862"/>
    </source>
</evidence>
<dbReference type="InterPro" id="IPR006195">
    <property type="entry name" value="aa-tRNA-synth_II"/>
</dbReference>
<dbReference type="Gene3D" id="3.30.930.10">
    <property type="entry name" value="Bira Bifunctional Protein, Domain 2"/>
    <property type="match status" value="2"/>
</dbReference>
<dbReference type="Gramene" id="rna-AYBTSS11_LOCUS2944">
    <property type="protein sequence ID" value="CAJ1892562.1"/>
    <property type="gene ID" value="gene-AYBTSS11_LOCUS2944"/>
</dbReference>
<dbReference type="InterPro" id="IPR045864">
    <property type="entry name" value="aa-tRNA-synth_II/BPL/LPL"/>
</dbReference>
<keyword evidence="3" id="KW-0436">Ligase</keyword>
<dbReference type="Gene3D" id="3.40.50.800">
    <property type="entry name" value="Anticodon-binding domain"/>
    <property type="match status" value="1"/>
</dbReference>
<name>A0AA86S448_9FABA</name>
<evidence type="ECO:0000256" key="9">
    <source>
        <dbReference type="ARBA" id="ARBA00047639"/>
    </source>
</evidence>
<evidence type="ECO:0000256" key="7">
    <source>
        <dbReference type="ARBA" id="ARBA00023146"/>
    </source>
</evidence>
<dbReference type="InterPro" id="IPR004154">
    <property type="entry name" value="Anticodon-bd"/>
</dbReference>
<dbReference type="InterPro" id="IPR041715">
    <property type="entry name" value="HisRS-like_core"/>
</dbReference>
<dbReference type="PANTHER" id="PTHR43707:SF1">
    <property type="entry name" value="HISTIDINE--TRNA LIGASE, MITOCHONDRIAL-RELATED"/>
    <property type="match status" value="1"/>
</dbReference>
<dbReference type="GO" id="GO:0004821">
    <property type="term" value="F:histidine-tRNA ligase activity"/>
    <property type="evidence" value="ECO:0007669"/>
    <property type="project" value="UniProtKB-EC"/>
</dbReference>
<dbReference type="SUPFAM" id="SSF52954">
    <property type="entry name" value="Class II aaRS ABD-related"/>
    <property type="match status" value="1"/>
</dbReference>
<keyword evidence="6" id="KW-0648">Protein biosynthesis</keyword>
<evidence type="ECO:0000313" key="13">
    <source>
        <dbReference type="Proteomes" id="UP001189624"/>
    </source>
</evidence>
<evidence type="ECO:0000256" key="1">
    <source>
        <dbReference type="ARBA" id="ARBA00008226"/>
    </source>
</evidence>
<dbReference type="EC" id="6.1.1.21" evidence="2"/>
<accession>A0AA86S448</accession>
<sequence length="731" mass="81951">MPATPLSCSFLTLQPRFNSYVKPIFRSLSFQLPSSTLPFNANFSSIRLRSSLSRAAETDSPTGGRSGALTPGPTVTGDVQKIDVNPPKGTRDFPPEDMRLRNWLFNHFKEGQVSRLYGFEEVDYPVLESEALFTRKAGEEIKDQAKIYGNTVKPIIRCLLFFESLLFFERINEWLYCFEDRGNRRVALRPELTPSLARLVIQKGKSVSLPIKWFTVGQCWRYERMTRGRRREHYQWNMDIIGVPGVMAEAELISSIVTLFKRIGITESDVGFKVSSRKLPEQLLVMSMPKACSQLATANTCAPKCNFSFVSESYPLSLDQSTKARQQSMFDNVAQVIALFSIEDVTTFIVDHDDFLHFKVAYQPTYPIDPPNLSLGKNWKTFGHLAGATSIFSSMFDSLAMRRVQELIFSGRTFNTPFVVESLWKMSYILLESSFSLRPFTLMHEACFFVGKQSLPTALVLTFNLIHMVLQEIEKIPIDEIKKELKAVGLSQEAVQKLLDVLSVKSLTELEERLGCSGEAVADLKQLFSLAEKNGFSKWLQFDASVVRVGLIDSMTTALKVHSDILGACVCKGSPSKIRQGFDREGKLRAICGGGRYDHLFSTFGADDIAACGFGFGDAVIVELLGLPTSKLLKEKGMFPELNLHIDNIVCALDEDLQGCAAMVANILREKGQSVELVLESKPLKWVFKRASRVNAERLVLVGNSEWQRGVVGVKILSTAEQYEVKLDDLK</sequence>
<dbReference type="InterPro" id="IPR036621">
    <property type="entry name" value="Anticodon-bd_dom_sf"/>
</dbReference>
<comment type="catalytic activity">
    <reaction evidence="9">
        <text>tRNA(His) + L-histidine + ATP = L-histidyl-tRNA(His) + AMP + diphosphate + H(+)</text>
        <dbReference type="Rhea" id="RHEA:17313"/>
        <dbReference type="Rhea" id="RHEA-COMP:9665"/>
        <dbReference type="Rhea" id="RHEA-COMP:9689"/>
        <dbReference type="ChEBI" id="CHEBI:15378"/>
        <dbReference type="ChEBI" id="CHEBI:30616"/>
        <dbReference type="ChEBI" id="CHEBI:33019"/>
        <dbReference type="ChEBI" id="CHEBI:57595"/>
        <dbReference type="ChEBI" id="CHEBI:78442"/>
        <dbReference type="ChEBI" id="CHEBI:78527"/>
        <dbReference type="ChEBI" id="CHEBI:456215"/>
        <dbReference type="EC" id="6.1.1.21"/>
    </reaction>
</comment>
<dbReference type="CDD" id="cd00773">
    <property type="entry name" value="HisRS-like_core"/>
    <property type="match status" value="1"/>
</dbReference>
<evidence type="ECO:0000256" key="8">
    <source>
        <dbReference type="ARBA" id="ARBA00030619"/>
    </source>
</evidence>
<reference evidence="12" key="1">
    <citation type="submission" date="2023-10" db="EMBL/GenBank/DDBJ databases">
        <authorList>
            <person name="Domelevo Entfellner J.-B."/>
        </authorList>
    </citation>
    <scope>NUCLEOTIDE SEQUENCE</scope>
</reference>
<evidence type="ECO:0000313" key="12">
    <source>
        <dbReference type="EMBL" id="CAJ1892562.1"/>
    </source>
</evidence>
<comment type="similarity">
    <text evidence="1">Belongs to the class-II aminoacyl-tRNA synthetase family.</text>
</comment>
<dbReference type="AlphaFoldDB" id="A0AA86S448"/>
<evidence type="ECO:0000256" key="4">
    <source>
        <dbReference type="ARBA" id="ARBA00022741"/>
    </source>
</evidence>
<gene>
    <name evidence="12" type="ORF">AYBTSS11_LOCUS2944</name>
</gene>
<dbReference type="GO" id="GO:0005737">
    <property type="term" value="C:cytoplasm"/>
    <property type="evidence" value="ECO:0007669"/>
    <property type="project" value="InterPro"/>
</dbReference>
<keyword evidence="13" id="KW-1185">Reference proteome</keyword>
<protein>
    <recommendedName>
        <fullName evidence="2">histidine--tRNA ligase</fullName>
        <ecNumber evidence="2">6.1.1.21</ecNumber>
    </recommendedName>
    <alternativeName>
        <fullName evidence="8">Histidyl-tRNA synthetase</fullName>
    </alternativeName>
</protein>
<feature type="region of interest" description="Disordered" evidence="10">
    <location>
        <begin position="54"/>
        <end position="94"/>
    </location>
</feature>
<dbReference type="PROSITE" id="PS50862">
    <property type="entry name" value="AA_TRNA_LIGASE_II"/>
    <property type="match status" value="1"/>
</dbReference>
<dbReference type="FunFam" id="3.40.50.800:FF:000017">
    <property type="entry name" value="Histidine--tRNA ligase chloroplastic/mitochondrial"/>
    <property type="match status" value="1"/>
</dbReference>
<dbReference type="SUPFAM" id="SSF55681">
    <property type="entry name" value="Class II aaRS and biotin synthetases"/>
    <property type="match status" value="2"/>
</dbReference>
<evidence type="ECO:0000256" key="5">
    <source>
        <dbReference type="ARBA" id="ARBA00022840"/>
    </source>
</evidence>
<evidence type="ECO:0000256" key="6">
    <source>
        <dbReference type="ARBA" id="ARBA00022917"/>
    </source>
</evidence>
<dbReference type="GO" id="GO:0005524">
    <property type="term" value="F:ATP binding"/>
    <property type="evidence" value="ECO:0007669"/>
    <property type="project" value="UniProtKB-KW"/>
</dbReference>